<dbReference type="SMART" id="SM00382">
    <property type="entry name" value="AAA"/>
    <property type="match status" value="1"/>
</dbReference>
<reference evidence="7" key="1">
    <citation type="journal article" date="2019" name="Int. J. Syst. Evol. Microbiol.">
        <title>The Global Catalogue of Microorganisms (GCM) 10K type strain sequencing project: providing services to taxonomists for standard genome sequencing and annotation.</title>
        <authorList>
            <consortium name="The Broad Institute Genomics Platform"/>
            <consortium name="The Broad Institute Genome Sequencing Center for Infectious Disease"/>
            <person name="Wu L."/>
            <person name="Ma J."/>
        </authorList>
    </citation>
    <scope>NUCLEOTIDE SEQUENCE [LARGE SCALE GENOMIC DNA]</scope>
    <source>
        <strain evidence="7">JCM 14234</strain>
    </source>
</reference>
<name>A0ABP6LM05_9ACTN</name>
<organism evidence="6 7">
    <name type="scientific">Gordonia defluvii</name>
    <dbReference type="NCBI Taxonomy" id="283718"/>
    <lineage>
        <taxon>Bacteria</taxon>
        <taxon>Bacillati</taxon>
        <taxon>Actinomycetota</taxon>
        <taxon>Actinomycetes</taxon>
        <taxon>Mycobacteriales</taxon>
        <taxon>Gordoniaceae</taxon>
        <taxon>Gordonia</taxon>
    </lineage>
</organism>
<evidence type="ECO:0000313" key="7">
    <source>
        <dbReference type="Proteomes" id="UP001501035"/>
    </source>
</evidence>
<gene>
    <name evidence="6" type="ORF">GCM10010528_31070</name>
</gene>
<dbReference type="Gene3D" id="3.40.50.300">
    <property type="entry name" value="P-loop containing nucleotide triphosphate hydrolases"/>
    <property type="match status" value="1"/>
</dbReference>
<dbReference type="PROSITE" id="PS00211">
    <property type="entry name" value="ABC_TRANSPORTER_1"/>
    <property type="match status" value="1"/>
</dbReference>
<sequence length="265" mass="28486">MRTPRDSPLVELTDVELSLGGRPLWRGLTLSIRPGEFIAVLGPNGSGKTSLLRMLLGQLRATAGSVEVAGSVGYVPQQHADDADPLAVRGLDLVGFGVDGASWGVGWRHRRRRRRLVAAAVAQVDAARFASRPFGLLSGGEQQRLRVAQALTRDPELLLCDEPMSSLDPGSGQRILELLDQRRRTEGTALVFVTHEINPVLPYVDRVLYLVGGRFVIGTPDEVMTTDVLSALYGSRVDVARIGARLVVLGAEDGHHCADESVLGG</sequence>
<dbReference type="Pfam" id="PF00005">
    <property type="entry name" value="ABC_tran"/>
    <property type="match status" value="1"/>
</dbReference>
<dbReference type="RefSeq" id="WP_290706301.1">
    <property type="nucleotide sequence ID" value="NZ_BAAAVS010000060.1"/>
</dbReference>
<comment type="similarity">
    <text evidence="1">Belongs to the ABC transporter superfamily.</text>
</comment>
<dbReference type="PANTHER" id="PTHR42734:SF5">
    <property type="entry name" value="IRON TRANSPORT SYSTEM ATP-BINDING PROTEIN HI_0361-RELATED"/>
    <property type="match status" value="1"/>
</dbReference>
<accession>A0ABP6LM05</accession>
<dbReference type="PROSITE" id="PS50893">
    <property type="entry name" value="ABC_TRANSPORTER_2"/>
    <property type="match status" value="1"/>
</dbReference>
<dbReference type="GO" id="GO:0005524">
    <property type="term" value="F:ATP binding"/>
    <property type="evidence" value="ECO:0007669"/>
    <property type="project" value="UniProtKB-KW"/>
</dbReference>
<dbReference type="InterPro" id="IPR050153">
    <property type="entry name" value="Metal_Ion_Import_ABC"/>
</dbReference>
<dbReference type="InterPro" id="IPR027417">
    <property type="entry name" value="P-loop_NTPase"/>
</dbReference>
<dbReference type="Proteomes" id="UP001501035">
    <property type="component" value="Unassembled WGS sequence"/>
</dbReference>
<keyword evidence="4 6" id="KW-0067">ATP-binding</keyword>
<keyword evidence="2" id="KW-0813">Transport</keyword>
<dbReference type="SUPFAM" id="SSF52540">
    <property type="entry name" value="P-loop containing nucleoside triphosphate hydrolases"/>
    <property type="match status" value="1"/>
</dbReference>
<proteinExistence type="inferred from homology"/>
<evidence type="ECO:0000256" key="2">
    <source>
        <dbReference type="ARBA" id="ARBA00022448"/>
    </source>
</evidence>
<evidence type="ECO:0000256" key="3">
    <source>
        <dbReference type="ARBA" id="ARBA00022741"/>
    </source>
</evidence>
<evidence type="ECO:0000256" key="1">
    <source>
        <dbReference type="ARBA" id="ARBA00005417"/>
    </source>
</evidence>
<keyword evidence="7" id="KW-1185">Reference proteome</keyword>
<evidence type="ECO:0000259" key="5">
    <source>
        <dbReference type="PROSITE" id="PS50893"/>
    </source>
</evidence>
<comment type="caution">
    <text evidence="6">The sequence shown here is derived from an EMBL/GenBank/DDBJ whole genome shotgun (WGS) entry which is preliminary data.</text>
</comment>
<evidence type="ECO:0000256" key="4">
    <source>
        <dbReference type="ARBA" id="ARBA00022840"/>
    </source>
</evidence>
<dbReference type="InterPro" id="IPR003593">
    <property type="entry name" value="AAA+_ATPase"/>
</dbReference>
<dbReference type="InterPro" id="IPR003439">
    <property type="entry name" value="ABC_transporter-like_ATP-bd"/>
</dbReference>
<feature type="domain" description="ABC transporter" evidence="5">
    <location>
        <begin position="10"/>
        <end position="237"/>
    </location>
</feature>
<protein>
    <submittedName>
        <fullName evidence="6">Metal ABC transporter ATP-binding protein</fullName>
    </submittedName>
</protein>
<dbReference type="PANTHER" id="PTHR42734">
    <property type="entry name" value="METAL TRANSPORT SYSTEM ATP-BINDING PROTEIN TM_0124-RELATED"/>
    <property type="match status" value="1"/>
</dbReference>
<evidence type="ECO:0000313" key="6">
    <source>
        <dbReference type="EMBL" id="GAA3049715.1"/>
    </source>
</evidence>
<keyword evidence="3" id="KW-0547">Nucleotide-binding</keyword>
<dbReference type="EMBL" id="BAAAVS010000060">
    <property type="protein sequence ID" value="GAA3049715.1"/>
    <property type="molecule type" value="Genomic_DNA"/>
</dbReference>
<dbReference type="InterPro" id="IPR017871">
    <property type="entry name" value="ABC_transporter-like_CS"/>
</dbReference>